<dbReference type="CDD" id="cd08255">
    <property type="entry name" value="2-desacetyl-2-hydroxyethyl_bacteriochlorophyllide_like"/>
    <property type="match status" value="1"/>
</dbReference>
<evidence type="ECO:0000256" key="5">
    <source>
        <dbReference type="ARBA" id="ARBA00023002"/>
    </source>
</evidence>
<comment type="caution">
    <text evidence="6">The sequence shown here is derived from an EMBL/GenBank/DDBJ whole genome shotgun (WGS) entry which is preliminary data.</text>
</comment>
<dbReference type="EMBL" id="JBFBVU010000003">
    <property type="protein sequence ID" value="MEV8466058.1"/>
    <property type="molecule type" value="Genomic_DNA"/>
</dbReference>
<protein>
    <submittedName>
        <fullName evidence="6">Zinc-binding alcohol dehydrogenase</fullName>
    </submittedName>
</protein>
<dbReference type="Gene3D" id="3.90.180.10">
    <property type="entry name" value="Medium-chain alcohol dehydrogenases, catalytic domain"/>
    <property type="match status" value="1"/>
</dbReference>
<comment type="similarity">
    <text evidence="2">Belongs to the zinc-containing alcohol dehydrogenase family.</text>
</comment>
<accession>A0ABV3L3J9</accession>
<evidence type="ECO:0000256" key="4">
    <source>
        <dbReference type="ARBA" id="ARBA00022833"/>
    </source>
</evidence>
<reference evidence="6 7" key="1">
    <citation type="submission" date="2024-07" db="EMBL/GenBank/DDBJ databases">
        <authorList>
            <person name="Kang M."/>
        </authorList>
    </citation>
    <scope>NUCLEOTIDE SEQUENCE [LARGE SCALE GENOMIC DNA]</scope>
    <source>
        <strain evidence="6 7">DFM31</strain>
    </source>
</reference>
<dbReference type="InterPro" id="IPR036291">
    <property type="entry name" value="NAD(P)-bd_dom_sf"/>
</dbReference>
<dbReference type="Proteomes" id="UP001553161">
    <property type="component" value="Unassembled WGS sequence"/>
</dbReference>
<evidence type="ECO:0000256" key="2">
    <source>
        <dbReference type="ARBA" id="ARBA00008072"/>
    </source>
</evidence>
<keyword evidence="4" id="KW-0862">Zinc</keyword>
<organism evidence="6 7">
    <name type="scientific">Meridianimarinicoccus marinus</name>
    <dbReference type="NCBI Taxonomy" id="3231483"/>
    <lineage>
        <taxon>Bacteria</taxon>
        <taxon>Pseudomonadati</taxon>
        <taxon>Pseudomonadota</taxon>
        <taxon>Alphaproteobacteria</taxon>
        <taxon>Rhodobacterales</taxon>
        <taxon>Paracoccaceae</taxon>
        <taxon>Meridianimarinicoccus</taxon>
    </lineage>
</organism>
<dbReference type="Gene3D" id="3.40.50.720">
    <property type="entry name" value="NAD(P)-binding Rossmann-like Domain"/>
    <property type="match status" value="1"/>
</dbReference>
<dbReference type="SUPFAM" id="SSF50129">
    <property type="entry name" value="GroES-like"/>
    <property type="match status" value="1"/>
</dbReference>
<dbReference type="InterPro" id="IPR011032">
    <property type="entry name" value="GroES-like_sf"/>
</dbReference>
<sequence>MDTARSLWTTAPGQMALRTEDLPVLADGQLRLRALCSGVSRGTEALVLAGDVPDSLHATMRCPGQDGEFPFPVKYGYALVGEVVDGPFDRLGQTVFTLHPHQDHAVVPATMAVPLPEGLPPLRAVLTANMETALNLCWDSGAAPGDRVLVVGAGVVGLLVAGLIRDIPGTRVVLCDINPARRAVAEALGLSFVLPEGVPRDVDIAINLSASGAGLQCALDAAGQEATVVEGSWYGCRATNLNLGGGFHPRRLTLKSSQVGHLPPGRAPRWSFTRRLQTAMALLRDRPALDLLVRQTLPFAKAPERLPPLLAPGADALCPVLIYPETGA</sequence>
<proteinExistence type="inferred from homology"/>
<dbReference type="SUPFAM" id="SSF51735">
    <property type="entry name" value="NAD(P)-binding Rossmann-fold domains"/>
    <property type="match status" value="1"/>
</dbReference>
<evidence type="ECO:0000256" key="1">
    <source>
        <dbReference type="ARBA" id="ARBA00001947"/>
    </source>
</evidence>
<evidence type="ECO:0000256" key="3">
    <source>
        <dbReference type="ARBA" id="ARBA00022723"/>
    </source>
</evidence>
<gene>
    <name evidence="6" type="ORF">AB0T83_04570</name>
</gene>
<name>A0ABV3L3J9_9RHOB</name>
<dbReference type="PANTHER" id="PTHR43350:SF19">
    <property type="entry name" value="D-GULOSIDE 3-DEHYDROGENASE"/>
    <property type="match status" value="1"/>
</dbReference>
<keyword evidence="3" id="KW-0479">Metal-binding</keyword>
<dbReference type="PANTHER" id="PTHR43350">
    <property type="entry name" value="NAD-DEPENDENT ALCOHOL DEHYDROGENASE"/>
    <property type="match status" value="1"/>
</dbReference>
<evidence type="ECO:0000313" key="7">
    <source>
        <dbReference type="Proteomes" id="UP001553161"/>
    </source>
</evidence>
<evidence type="ECO:0000313" key="6">
    <source>
        <dbReference type="EMBL" id="MEV8466058.1"/>
    </source>
</evidence>
<comment type="cofactor">
    <cofactor evidence="1">
        <name>Zn(2+)</name>
        <dbReference type="ChEBI" id="CHEBI:29105"/>
    </cofactor>
</comment>
<keyword evidence="5" id="KW-0560">Oxidoreductase</keyword>
<keyword evidence="7" id="KW-1185">Reference proteome</keyword>